<evidence type="ECO:0000313" key="2">
    <source>
        <dbReference type="EMBL" id="OMO77012.1"/>
    </source>
</evidence>
<keyword evidence="3" id="KW-1185">Reference proteome</keyword>
<name>A0A1R3I353_9ROSI</name>
<proteinExistence type="predicted"/>
<organism evidence="2 3">
    <name type="scientific">Corchorus olitorius</name>
    <dbReference type="NCBI Taxonomy" id="93759"/>
    <lineage>
        <taxon>Eukaryota</taxon>
        <taxon>Viridiplantae</taxon>
        <taxon>Streptophyta</taxon>
        <taxon>Embryophyta</taxon>
        <taxon>Tracheophyta</taxon>
        <taxon>Spermatophyta</taxon>
        <taxon>Magnoliopsida</taxon>
        <taxon>eudicotyledons</taxon>
        <taxon>Gunneridae</taxon>
        <taxon>Pentapetalae</taxon>
        <taxon>rosids</taxon>
        <taxon>malvids</taxon>
        <taxon>Malvales</taxon>
        <taxon>Malvaceae</taxon>
        <taxon>Grewioideae</taxon>
        <taxon>Apeibeae</taxon>
        <taxon>Corchorus</taxon>
    </lineage>
</organism>
<dbReference type="EMBL" id="AWUE01019023">
    <property type="protein sequence ID" value="OMO77012.1"/>
    <property type="molecule type" value="Genomic_DNA"/>
</dbReference>
<feature type="region of interest" description="Disordered" evidence="1">
    <location>
        <begin position="1"/>
        <end position="31"/>
    </location>
</feature>
<comment type="caution">
    <text evidence="2">The sequence shown here is derived from an EMBL/GenBank/DDBJ whole genome shotgun (WGS) entry which is preliminary data.</text>
</comment>
<dbReference type="AlphaFoldDB" id="A0A1R3I353"/>
<protein>
    <submittedName>
        <fullName evidence="2">Uncharacterized protein</fullName>
    </submittedName>
</protein>
<reference evidence="3" key="1">
    <citation type="submission" date="2013-09" db="EMBL/GenBank/DDBJ databases">
        <title>Corchorus olitorius genome sequencing.</title>
        <authorList>
            <person name="Alam M."/>
            <person name="Haque M.S."/>
            <person name="Islam M.S."/>
            <person name="Emdad E.M."/>
            <person name="Islam M.M."/>
            <person name="Ahmed B."/>
            <person name="Halim A."/>
            <person name="Hossen Q.M.M."/>
            <person name="Hossain M.Z."/>
            <person name="Ahmed R."/>
            <person name="Khan M.M."/>
            <person name="Islam R."/>
            <person name="Rashid M.M."/>
            <person name="Khan S.A."/>
            <person name="Rahman M.S."/>
            <person name="Alam M."/>
            <person name="Yahiya A.S."/>
            <person name="Khan M.S."/>
            <person name="Azam M.S."/>
            <person name="Haque T."/>
            <person name="Lashkar M.Z.H."/>
            <person name="Akhand A.I."/>
            <person name="Morshed G."/>
            <person name="Roy S."/>
            <person name="Uddin K.S."/>
            <person name="Rabeya T."/>
            <person name="Hossain A.S."/>
            <person name="Chowdhury A."/>
            <person name="Snigdha A.R."/>
            <person name="Mortoza M.S."/>
            <person name="Matin S.A."/>
            <person name="Hoque S.M.E."/>
            <person name="Islam M.K."/>
            <person name="Roy D.K."/>
            <person name="Haider R."/>
            <person name="Moosa M.M."/>
            <person name="Elias S.M."/>
            <person name="Hasan A.M."/>
            <person name="Jahan S."/>
            <person name="Shafiuddin M."/>
            <person name="Mahmood N."/>
            <person name="Shommy N.S."/>
        </authorList>
    </citation>
    <scope>NUCLEOTIDE SEQUENCE [LARGE SCALE GENOMIC DNA]</scope>
    <source>
        <strain evidence="3">cv. O-4</strain>
    </source>
</reference>
<gene>
    <name evidence="2" type="ORF">COLO4_25388</name>
</gene>
<feature type="compositionally biased region" description="Basic and acidic residues" evidence="1">
    <location>
        <begin position="17"/>
        <end position="31"/>
    </location>
</feature>
<evidence type="ECO:0000313" key="3">
    <source>
        <dbReference type="Proteomes" id="UP000187203"/>
    </source>
</evidence>
<dbReference type="Proteomes" id="UP000187203">
    <property type="component" value="Unassembled WGS sequence"/>
</dbReference>
<accession>A0A1R3I353</accession>
<sequence length="31" mass="3568">MAPTQRKRQPEPPPLGRIEKEGKREGLLELI</sequence>
<evidence type="ECO:0000256" key="1">
    <source>
        <dbReference type="SAM" id="MobiDB-lite"/>
    </source>
</evidence>